<keyword evidence="2" id="KW-1185">Reference proteome</keyword>
<accession>A0A370MWB0</accession>
<protein>
    <recommendedName>
        <fullName evidence="3">Translation initiation factor IF-2 N-terminal domain-containing protein</fullName>
    </recommendedName>
</protein>
<evidence type="ECO:0000313" key="1">
    <source>
        <dbReference type="EMBL" id="RDJ97673.1"/>
    </source>
</evidence>
<sequence length="97" mass="10625">MPLSSPRFGAVSFSSVADLARRMRIDTEALLQRFREAGVAKASVEAPVYEADVAALSAHYRTLLRPRAIEIATEVRMEATGERARRNRVVLVGQLGA</sequence>
<dbReference type="Proteomes" id="UP000255165">
    <property type="component" value="Unassembled WGS sequence"/>
</dbReference>
<organism evidence="1 2">
    <name type="scientific">Cupriavidus lacunae</name>
    <dbReference type="NCBI Taxonomy" id="2666307"/>
    <lineage>
        <taxon>Bacteria</taxon>
        <taxon>Pseudomonadati</taxon>
        <taxon>Pseudomonadota</taxon>
        <taxon>Betaproteobacteria</taxon>
        <taxon>Burkholderiales</taxon>
        <taxon>Burkholderiaceae</taxon>
        <taxon>Cupriavidus</taxon>
    </lineage>
</organism>
<evidence type="ECO:0008006" key="3">
    <source>
        <dbReference type="Google" id="ProtNLM"/>
    </source>
</evidence>
<name>A0A370MWB0_9BURK</name>
<dbReference type="AlphaFoldDB" id="A0A370MWB0"/>
<evidence type="ECO:0000313" key="2">
    <source>
        <dbReference type="Proteomes" id="UP000255165"/>
    </source>
</evidence>
<proteinExistence type="predicted"/>
<gene>
    <name evidence="1" type="ORF">DN412_42105</name>
</gene>
<dbReference type="EMBL" id="QKWJ01000178">
    <property type="protein sequence ID" value="RDJ97673.1"/>
    <property type="molecule type" value="Genomic_DNA"/>
</dbReference>
<dbReference type="Gene3D" id="3.30.56.50">
    <property type="entry name" value="Putative DNA-binding domain, N-terminal subdomain of bacterial translation initiation factor IF2"/>
    <property type="match status" value="1"/>
</dbReference>
<comment type="caution">
    <text evidence="1">The sequence shown here is derived from an EMBL/GenBank/DDBJ whole genome shotgun (WGS) entry which is preliminary data.</text>
</comment>
<reference evidence="2" key="1">
    <citation type="submission" date="2018-06" db="EMBL/GenBank/DDBJ databases">
        <authorList>
            <person name="Feng T."/>
            <person name="Jeon C.O."/>
        </authorList>
    </citation>
    <scope>NUCLEOTIDE SEQUENCE [LARGE SCALE GENOMIC DNA]</scope>
    <source>
        <strain evidence="2">S23</strain>
    </source>
</reference>